<dbReference type="InterPro" id="IPR000182">
    <property type="entry name" value="GNAT_dom"/>
</dbReference>
<dbReference type="Gene3D" id="3.40.630.30">
    <property type="match status" value="1"/>
</dbReference>
<dbReference type="SUPFAM" id="SSF55729">
    <property type="entry name" value="Acyl-CoA N-acyltransferases (Nat)"/>
    <property type="match status" value="1"/>
</dbReference>
<dbReference type="OrthoDB" id="410198at2759"/>
<reference evidence="2" key="1">
    <citation type="journal article" date="2020" name="Stud. Mycol.">
        <title>101 Dothideomycetes genomes: a test case for predicting lifestyles and emergence of pathogens.</title>
        <authorList>
            <person name="Haridas S."/>
            <person name="Albert R."/>
            <person name="Binder M."/>
            <person name="Bloem J."/>
            <person name="Labutti K."/>
            <person name="Salamov A."/>
            <person name="Andreopoulos B."/>
            <person name="Baker S."/>
            <person name="Barry K."/>
            <person name="Bills G."/>
            <person name="Bluhm B."/>
            <person name="Cannon C."/>
            <person name="Castanera R."/>
            <person name="Culley D."/>
            <person name="Daum C."/>
            <person name="Ezra D."/>
            <person name="Gonzalez J."/>
            <person name="Henrissat B."/>
            <person name="Kuo A."/>
            <person name="Liang C."/>
            <person name="Lipzen A."/>
            <person name="Lutzoni F."/>
            <person name="Magnuson J."/>
            <person name="Mondo S."/>
            <person name="Nolan M."/>
            <person name="Ohm R."/>
            <person name="Pangilinan J."/>
            <person name="Park H.-J."/>
            <person name="Ramirez L."/>
            <person name="Alfaro M."/>
            <person name="Sun H."/>
            <person name="Tritt A."/>
            <person name="Yoshinaga Y."/>
            <person name="Zwiers L.-H."/>
            <person name="Turgeon B."/>
            <person name="Goodwin S."/>
            <person name="Spatafora J."/>
            <person name="Crous P."/>
            <person name="Grigoriev I."/>
        </authorList>
    </citation>
    <scope>NUCLEOTIDE SEQUENCE</scope>
    <source>
        <strain evidence="2">CBS 107.79</strain>
    </source>
</reference>
<dbReference type="Proteomes" id="UP000800036">
    <property type="component" value="Unassembled WGS sequence"/>
</dbReference>
<organism evidence="2 3">
    <name type="scientific">Bimuria novae-zelandiae CBS 107.79</name>
    <dbReference type="NCBI Taxonomy" id="1447943"/>
    <lineage>
        <taxon>Eukaryota</taxon>
        <taxon>Fungi</taxon>
        <taxon>Dikarya</taxon>
        <taxon>Ascomycota</taxon>
        <taxon>Pezizomycotina</taxon>
        <taxon>Dothideomycetes</taxon>
        <taxon>Pleosporomycetidae</taxon>
        <taxon>Pleosporales</taxon>
        <taxon>Massarineae</taxon>
        <taxon>Didymosphaeriaceae</taxon>
        <taxon>Bimuria</taxon>
    </lineage>
</organism>
<dbReference type="EMBL" id="ML976667">
    <property type="protein sequence ID" value="KAF1976184.1"/>
    <property type="molecule type" value="Genomic_DNA"/>
</dbReference>
<evidence type="ECO:0000259" key="1">
    <source>
        <dbReference type="Pfam" id="PF13508"/>
    </source>
</evidence>
<feature type="domain" description="N-acetyltransferase" evidence="1">
    <location>
        <begin position="139"/>
        <end position="191"/>
    </location>
</feature>
<accession>A0A6A5VG82</accession>
<keyword evidence="3" id="KW-1185">Reference proteome</keyword>
<dbReference type="CDD" id="cd04301">
    <property type="entry name" value="NAT_SF"/>
    <property type="match status" value="1"/>
</dbReference>
<dbReference type="PANTHER" id="PTHR42791:SF5">
    <property type="entry name" value="HYPOTHETICAL ACETYLTRANSFERASE (EUROFUNG)"/>
    <property type="match status" value="1"/>
</dbReference>
<protein>
    <recommendedName>
        <fullName evidence="1">N-acetyltransferase domain-containing protein</fullName>
    </recommendedName>
</protein>
<name>A0A6A5VG82_9PLEO</name>
<dbReference type="GO" id="GO:0016747">
    <property type="term" value="F:acyltransferase activity, transferring groups other than amino-acyl groups"/>
    <property type="evidence" value="ECO:0007669"/>
    <property type="project" value="InterPro"/>
</dbReference>
<dbReference type="PANTHER" id="PTHR42791">
    <property type="entry name" value="GNAT FAMILY ACETYLTRANSFERASE"/>
    <property type="match status" value="1"/>
</dbReference>
<dbReference type="Pfam" id="PF13508">
    <property type="entry name" value="Acetyltransf_7"/>
    <property type="match status" value="1"/>
</dbReference>
<evidence type="ECO:0000313" key="3">
    <source>
        <dbReference type="Proteomes" id="UP000800036"/>
    </source>
</evidence>
<gene>
    <name evidence="2" type="ORF">BU23DRAFT_551669</name>
</gene>
<dbReference type="InterPro" id="IPR052523">
    <property type="entry name" value="Trichothecene_AcTrans"/>
</dbReference>
<dbReference type="AlphaFoldDB" id="A0A6A5VG82"/>
<sequence length="248" mass="28736">MPTRYVAKEMKTQAEMDAIMDVIWAANYDPYDPYAQLFFPVLGFTPSAREVALAEAKSRFWNSHTSTAASNWYYVQEVTTGEVVGCAQWEIHSENPFKNGAPPMRAPWWPEGEYREFCEEIMRQVYLPRANWMRRPHMVLNWMAVVPSHRRRGVASLLIKIGTSRADELGVECWMEASTMGKPVYEHHGFRAFLKMQFDMERKDANDVWRKCVHELTPTSVSPMWRPKGGIWELGGESVRLPWESGPE</sequence>
<dbReference type="InterPro" id="IPR016181">
    <property type="entry name" value="Acyl_CoA_acyltransferase"/>
</dbReference>
<proteinExistence type="predicted"/>
<evidence type="ECO:0000313" key="2">
    <source>
        <dbReference type="EMBL" id="KAF1976184.1"/>
    </source>
</evidence>